<dbReference type="Proteomes" id="UP000092596">
    <property type="component" value="Chromosome"/>
</dbReference>
<dbReference type="EMBL" id="CP012117">
    <property type="protein sequence ID" value="ANP27908.1"/>
    <property type="molecule type" value="Genomic_DNA"/>
</dbReference>
<gene>
    <name evidence="2" type="ORF">DAD186_13580</name>
</gene>
<dbReference type="KEGG" id="dva:DAD186_13580"/>
<dbReference type="AlphaFoldDB" id="A0A1B0ZIX7"/>
<proteinExistence type="predicted"/>
<name>A0A1B0ZIX7_9MICO</name>
<organism evidence="2 3">
    <name type="scientific">Dermabacter vaginalis</name>
    <dbReference type="NCBI Taxonomy" id="1630135"/>
    <lineage>
        <taxon>Bacteria</taxon>
        <taxon>Bacillati</taxon>
        <taxon>Actinomycetota</taxon>
        <taxon>Actinomycetes</taxon>
        <taxon>Micrococcales</taxon>
        <taxon>Dermabacteraceae</taxon>
        <taxon>Dermabacter</taxon>
    </lineage>
</organism>
<sequence>MLGHANVAPPSLKAGEPPPRKATILPSAVGDRIRVILMAAEHS</sequence>
<evidence type="ECO:0000313" key="3">
    <source>
        <dbReference type="Proteomes" id="UP000092596"/>
    </source>
</evidence>
<protein>
    <submittedName>
        <fullName evidence="2">Uncharacterized protein</fullName>
    </submittedName>
</protein>
<accession>A0A1B0ZIX7</accession>
<dbReference type="STRING" id="1630135.DAD186_13580"/>
<evidence type="ECO:0000256" key="1">
    <source>
        <dbReference type="SAM" id="MobiDB-lite"/>
    </source>
</evidence>
<evidence type="ECO:0000313" key="2">
    <source>
        <dbReference type="EMBL" id="ANP27908.1"/>
    </source>
</evidence>
<feature type="region of interest" description="Disordered" evidence="1">
    <location>
        <begin position="1"/>
        <end position="24"/>
    </location>
</feature>
<reference evidence="2 3" key="1">
    <citation type="submission" date="2015-06" db="EMBL/GenBank/DDBJ databases">
        <title>Investigation of pathophysiology for high-risk pregnancy and development of treatment modality based on it.</title>
        <authorList>
            <person name="Kim B.-C."/>
            <person name="Lim S."/>
        </authorList>
    </citation>
    <scope>NUCLEOTIDE SEQUENCE [LARGE SCALE GENOMIC DNA]</scope>
    <source>
        <strain evidence="2 3">AD1-86</strain>
    </source>
</reference>